<dbReference type="InterPro" id="IPR014001">
    <property type="entry name" value="Helicase_ATP-bd"/>
</dbReference>
<evidence type="ECO:0000313" key="6">
    <source>
        <dbReference type="Proteomes" id="UP000307749"/>
    </source>
</evidence>
<dbReference type="Pfam" id="PF00176">
    <property type="entry name" value="SNF2-rel_dom"/>
    <property type="match status" value="1"/>
</dbReference>
<dbReference type="PROSITE" id="PS51194">
    <property type="entry name" value="HELICASE_CTER"/>
    <property type="match status" value="1"/>
</dbReference>
<evidence type="ECO:0000313" key="5">
    <source>
        <dbReference type="EMBL" id="THD10922.1"/>
    </source>
</evidence>
<protein>
    <submittedName>
        <fullName evidence="5">Helicase SNF2</fullName>
    </submittedName>
</protein>
<dbReference type="GO" id="GO:0016787">
    <property type="term" value="F:hydrolase activity"/>
    <property type="evidence" value="ECO:0007669"/>
    <property type="project" value="UniProtKB-KW"/>
</dbReference>
<dbReference type="STRING" id="993689.GCA_002077135_01265"/>
<dbReference type="Gene3D" id="3.40.50.10810">
    <property type="entry name" value="Tandem AAA-ATPase domain"/>
    <property type="match status" value="1"/>
</dbReference>
<dbReference type="Gene3D" id="3.40.50.300">
    <property type="entry name" value="P-loop containing nucleotide triphosphate hydrolases"/>
    <property type="match status" value="1"/>
</dbReference>
<dbReference type="PANTHER" id="PTHR10799">
    <property type="entry name" value="SNF2/RAD54 HELICASE FAMILY"/>
    <property type="match status" value="1"/>
</dbReference>
<dbReference type="InterPro" id="IPR001650">
    <property type="entry name" value="Helicase_C-like"/>
</dbReference>
<organism evidence="5 6">
    <name type="scientific">Metallibacterium scheffleri</name>
    <dbReference type="NCBI Taxonomy" id="993689"/>
    <lineage>
        <taxon>Bacteria</taxon>
        <taxon>Pseudomonadati</taxon>
        <taxon>Pseudomonadota</taxon>
        <taxon>Gammaproteobacteria</taxon>
        <taxon>Lysobacterales</taxon>
        <taxon>Rhodanobacteraceae</taxon>
        <taxon>Metallibacterium</taxon>
    </lineage>
</organism>
<dbReference type="CDD" id="cd18012">
    <property type="entry name" value="DEXQc_arch_SWI2_SNF2"/>
    <property type="match status" value="1"/>
</dbReference>
<dbReference type="Pfam" id="PF00271">
    <property type="entry name" value="Helicase_C"/>
    <property type="match status" value="1"/>
</dbReference>
<keyword evidence="2 5" id="KW-0067">ATP-binding</keyword>
<dbReference type="SUPFAM" id="SSF52540">
    <property type="entry name" value="P-loop containing nucleoside triphosphate hydrolases"/>
    <property type="match status" value="2"/>
</dbReference>
<reference evidence="5 6" key="1">
    <citation type="submission" date="2017-02" db="EMBL/GenBank/DDBJ databases">
        <title>Whole genome sequencing of Metallibacterium scheffleri DSM 24874 (T).</title>
        <authorList>
            <person name="Kumar S."/>
            <person name="Patil P."/>
            <person name="Patil P.B."/>
        </authorList>
    </citation>
    <scope>NUCLEOTIDE SEQUENCE [LARGE SCALE GENOMIC DNA]</scope>
    <source>
        <strain evidence="5 6">DSM 24874</strain>
    </source>
</reference>
<dbReference type="InterPro" id="IPR027417">
    <property type="entry name" value="P-loop_NTPase"/>
</dbReference>
<sequence>MGSTPSRIRPPAAEPQLISLPAAWRRLFLRPAPTPDAAGVLGFLLELTAPDGQAAAELDVAPVLLTALGNSRYARPLPLDAKRLGQGGLSLPQQRLASSLLGLPQVPRKGRSYARLAGALGDLLLNEMLDSAPCLFGGVAGLHMQRGTGKPLRWHWQLEADGRQRLLPTLHPGQRLLRIGALWVLDAEHANLCPFEGEADAAALLDAPPLPPESSAALATLLPGTRWAGRIPAPQQFAAVARAELSPKPVLTLHALTRHARLAAGAPPPAYARLSFEYGGERLPGRGGEGLVRRVREGRLVEIARKRADELAAMERLEAAGLTPAVDTEGLPWDLADTLPEDAWMFPGAGHTGALEVNTPARWLALRARLEAEGMQFDYAPSFPFEVLDGAPQWYGVATPSADQQQFALEVGLELDGRRINLLPAVAQALAERQISLSPSAHESEDAVWYAPLDARRRIPVRLSALRALLAPLAEYLDRPRAQLLLPRVQAGRLAELRNALPAERPLEAPAELADFTQRLLRTAAAASDAPPAALRAELRSYQREGLRWLNALAEAGLGGVLADDMGLGKTVQLLAHLLTLKAQGKLPAPALLVVPTSLIPNWEQESARFAPDLRLLTLHGAQRSEHFARIAQHDVVLTSYALLPRDVAALRREPFALAVLDEAQQVKNPRTRARRALQELAPPRVLALTGTPLENHLGELWAQLDLTVPGLLGDEHGFRRHYRQPIEKQGDAEAQARLNQRIAPFILRRTKAQVATELPPKTEITRNVRLEGRQRELYEGLRLTLTEELRQVIVQRGIEHSGIIVLDALLKLRQVCCDPRLVKLEAARGVHESAKLELLMEMLPALVDEGRSVLLFSQFTSMLALIARELERLRIPYLLLTGDTRDRATPVRRFQAGEVPLFLLSLKAGGVGLNLTAADTVIHYDPWWNPAAEAQAVDRAHRIGQDKPVFVYRLVAAGTVEERIEALKQRKAALVEAVLDGGGSRERLSFDQDDLDLLLAPCASE</sequence>
<dbReference type="SMART" id="SM00490">
    <property type="entry name" value="HELICc"/>
    <property type="match status" value="1"/>
</dbReference>
<dbReference type="AlphaFoldDB" id="A0A4S3KPK4"/>
<evidence type="ECO:0000256" key="2">
    <source>
        <dbReference type="ARBA" id="ARBA00022806"/>
    </source>
</evidence>
<dbReference type="OrthoDB" id="9760715at2"/>
<evidence type="ECO:0000259" key="4">
    <source>
        <dbReference type="PROSITE" id="PS51194"/>
    </source>
</evidence>
<evidence type="ECO:0000259" key="3">
    <source>
        <dbReference type="PROSITE" id="PS51192"/>
    </source>
</evidence>
<dbReference type="GO" id="GO:0004386">
    <property type="term" value="F:helicase activity"/>
    <property type="evidence" value="ECO:0007669"/>
    <property type="project" value="UniProtKB-KW"/>
</dbReference>
<dbReference type="InterPro" id="IPR049730">
    <property type="entry name" value="SNF2/RAD54-like_C"/>
</dbReference>
<dbReference type="Proteomes" id="UP000307749">
    <property type="component" value="Unassembled WGS sequence"/>
</dbReference>
<dbReference type="RefSeq" id="WP_081126575.1">
    <property type="nucleotide sequence ID" value="NZ_LDOS01000001.1"/>
</dbReference>
<dbReference type="InterPro" id="IPR000330">
    <property type="entry name" value="SNF2_N"/>
</dbReference>
<accession>A0A4S3KPK4</accession>
<dbReference type="GO" id="GO:0005524">
    <property type="term" value="F:ATP binding"/>
    <property type="evidence" value="ECO:0007669"/>
    <property type="project" value="InterPro"/>
</dbReference>
<gene>
    <name evidence="5" type="ORF">B1806_06080</name>
</gene>
<dbReference type="EMBL" id="MWQO01000019">
    <property type="protein sequence ID" value="THD10922.1"/>
    <property type="molecule type" value="Genomic_DNA"/>
</dbReference>
<feature type="domain" description="Helicase C-terminal" evidence="4">
    <location>
        <begin position="839"/>
        <end position="997"/>
    </location>
</feature>
<keyword evidence="2 5" id="KW-0547">Nucleotide-binding</keyword>
<keyword evidence="2 5" id="KW-0347">Helicase</keyword>
<dbReference type="SMART" id="SM00487">
    <property type="entry name" value="DEXDc"/>
    <property type="match status" value="1"/>
</dbReference>
<evidence type="ECO:0000256" key="1">
    <source>
        <dbReference type="ARBA" id="ARBA00022801"/>
    </source>
</evidence>
<dbReference type="CDD" id="cd18793">
    <property type="entry name" value="SF2_C_SNF"/>
    <property type="match status" value="1"/>
</dbReference>
<comment type="caution">
    <text evidence="5">The sequence shown here is derived from an EMBL/GenBank/DDBJ whole genome shotgun (WGS) entry which is preliminary data.</text>
</comment>
<keyword evidence="1" id="KW-0378">Hydrolase</keyword>
<proteinExistence type="predicted"/>
<dbReference type="PROSITE" id="PS51192">
    <property type="entry name" value="HELICASE_ATP_BIND_1"/>
    <property type="match status" value="1"/>
</dbReference>
<keyword evidence="6" id="KW-1185">Reference proteome</keyword>
<name>A0A4S3KPK4_9GAMM</name>
<feature type="domain" description="Helicase ATP-binding" evidence="3">
    <location>
        <begin position="551"/>
        <end position="711"/>
    </location>
</feature>
<dbReference type="InterPro" id="IPR038718">
    <property type="entry name" value="SNF2-like_sf"/>
</dbReference>